<dbReference type="PANTHER" id="PTHR30519">
    <property type="entry name" value="5-METHYLTETRAHYDROPTEROYLTRIGLUTAMATE--HOMOCYSTEINE METHYLTRANSFERASE"/>
    <property type="match status" value="1"/>
</dbReference>
<dbReference type="GO" id="GO:0003871">
    <property type="term" value="F:5-methyltetrahydropteroyltriglutamate-homocysteine S-methyltransferase activity"/>
    <property type="evidence" value="ECO:0007669"/>
    <property type="project" value="InterPro"/>
</dbReference>
<feature type="non-terminal residue" evidence="5">
    <location>
        <position position="211"/>
    </location>
</feature>
<evidence type="ECO:0000313" key="5">
    <source>
        <dbReference type="EMBL" id="KAH9290641.1"/>
    </source>
</evidence>
<dbReference type="Gene3D" id="3.20.20.210">
    <property type="match status" value="2"/>
</dbReference>
<keyword evidence="3" id="KW-0862">Zinc</keyword>
<comment type="cofactor">
    <cofactor evidence="1">
        <name>Zn(2+)</name>
        <dbReference type="ChEBI" id="CHEBI:29105"/>
    </cofactor>
</comment>
<dbReference type="GO" id="GO:0008270">
    <property type="term" value="F:zinc ion binding"/>
    <property type="evidence" value="ECO:0007669"/>
    <property type="project" value="InterPro"/>
</dbReference>
<protein>
    <recommendedName>
        <fullName evidence="4">Cobalamin-independent methionine synthase MetE C-terminal/archaeal domain-containing protein</fullName>
    </recommendedName>
</protein>
<evidence type="ECO:0000256" key="2">
    <source>
        <dbReference type="ARBA" id="ARBA00022723"/>
    </source>
</evidence>
<dbReference type="Pfam" id="PF01717">
    <property type="entry name" value="Meth_synt_2"/>
    <property type="match status" value="1"/>
</dbReference>
<keyword evidence="6" id="KW-1185">Reference proteome</keyword>
<comment type="caution">
    <text evidence="5">The sequence shown here is derived from an EMBL/GenBank/DDBJ whole genome shotgun (WGS) entry which is preliminary data.</text>
</comment>
<evidence type="ECO:0000256" key="3">
    <source>
        <dbReference type="ARBA" id="ARBA00022833"/>
    </source>
</evidence>
<dbReference type="AlphaFoldDB" id="A0AA38C0Q8"/>
<reference evidence="5 6" key="1">
    <citation type="journal article" date="2021" name="Nat. Plants">
        <title>The Taxus genome provides insights into paclitaxel biosynthesis.</title>
        <authorList>
            <person name="Xiong X."/>
            <person name="Gou J."/>
            <person name="Liao Q."/>
            <person name="Li Y."/>
            <person name="Zhou Q."/>
            <person name="Bi G."/>
            <person name="Li C."/>
            <person name="Du R."/>
            <person name="Wang X."/>
            <person name="Sun T."/>
            <person name="Guo L."/>
            <person name="Liang H."/>
            <person name="Lu P."/>
            <person name="Wu Y."/>
            <person name="Zhang Z."/>
            <person name="Ro D.K."/>
            <person name="Shang Y."/>
            <person name="Huang S."/>
            <person name="Yan J."/>
        </authorList>
    </citation>
    <scope>NUCLEOTIDE SEQUENCE [LARGE SCALE GENOMIC DNA]</scope>
    <source>
        <strain evidence="5">Ta-2019</strain>
    </source>
</reference>
<accession>A0AA38C0Q8</accession>
<name>A0AA38C0Q8_TAXCH</name>
<dbReference type="SUPFAM" id="SSF51726">
    <property type="entry name" value="UROD/MetE-like"/>
    <property type="match status" value="1"/>
</dbReference>
<keyword evidence="2" id="KW-0479">Metal-binding</keyword>
<sequence length="211" mass="24358">AYFASNATAIASRKTSPRVNNKAVQKSQIFFQSCSNYFIVMDGREQPLYNMFMDGREQLLEFACYWSIYSLFRKYIIFMISRTSNFQLSGVVFESCGWLKFQVEALKGSNHWQRNDMVEYFGEQLQGFASTINGWVQSYGSRCVKAPIIYGDVSHPKPMTIFWSKYAQSFTNCPMKGMLSGPVTILNWSFERNDQSRSETSMRLALAIKEE</sequence>
<dbReference type="InterPro" id="IPR038071">
    <property type="entry name" value="UROD/MetE-like_sf"/>
</dbReference>
<gene>
    <name evidence="5" type="ORF">KI387_034758</name>
</gene>
<organism evidence="5 6">
    <name type="scientific">Taxus chinensis</name>
    <name type="common">Chinese yew</name>
    <name type="synonym">Taxus wallichiana var. chinensis</name>
    <dbReference type="NCBI Taxonomy" id="29808"/>
    <lineage>
        <taxon>Eukaryota</taxon>
        <taxon>Viridiplantae</taxon>
        <taxon>Streptophyta</taxon>
        <taxon>Embryophyta</taxon>
        <taxon>Tracheophyta</taxon>
        <taxon>Spermatophyta</taxon>
        <taxon>Pinopsida</taxon>
        <taxon>Pinidae</taxon>
        <taxon>Conifers II</taxon>
        <taxon>Cupressales</taxon>
        <taxon>Taxaceae</taxon>
        <taxon>Taxus</taxon>
    </lineage>
</organism>
<evidence type="ECO:0000313" key="6">
    <source>
        <dbReference type="Proteomes" id="UP000824469"/>
    </source>
</evidence>
<dbReference type="EMBL" id="JAHRHJ020003813">
    <property type="protein sequence ID" value="KAH9290641.1"/>
    <property type="molecule type" value="Genomic_DNA"/>
</dbReference>
<feature type="domain" description="Cobalamin-independent methionine synthase MetE C-terminal/archaeal" evidence="4">
    <location>
        <begin position="113"/>
        <end position="211"/>
    </location>
</feature>
<dbReference type="Proteomes" id="UP000824469">
    <property type="component" value="Unassembled WGS sequence"/>
</dbReference>
<dbReference type="InterPro" id="IPR002629">
    <property type="entry name" value="Met_Synth_C/arc"/>
</dbReference>
<dbReference type="GO" id="GO:0009086">
    <property type="term" value="P:methionine biosynthetic process"/>
    <property type="evidence" value="ECO:0007669"/>
    <property type="project" value="InterPro"/>
</dbReference>
<feature type="non-terminal residue" evidence="5">
    <location>
        <position position="1"/>
    </location>
</feature>
<evidence type="ECO:0000259" key="4">
    <source>
        <dbReference type="Pfam" id="PF01717"/>
    </source>
</evidence>
<proteinExistence type="predicted"/>
<evidence type="ECO:0000256" key="1">
    <source>
        <dbReference type="ARBA" id="ARBA00001947"/>
    </source>
</evidence>